<name>A0ABR2YI91_9CHLO</name>
<dbReference type="PANTHER" id="PTHR30573">
    <property type="entry name" value="QUINOLINATE SYNTHETASE A"/>
    <property type="match status" value="1"/>
</dbReference>
<evidence type="ECO:0000256" key="8">
    <source>
        <dbReference type="ARBA" id="ARBA00023004"/>
    </source>
</evidence>
<dbReference type="Proteomes" id="UP001491310">
    <property type="component" value="Unassembled WGS sequence"/>
</dbReference>
<gene>
    <name evidence="12" type="ORF">WJX75_006128</name>
</gene>
<keyword evidence="7" id="KW-0479">Metal-binding</keyword>
<comment type="caution">
    <text evidence="12">The sequence shown here is derived from an EMBL/GenBank/DDBJ whole genome shotgun (WGS) entry which is preliminary data.</text>
</comment>
<dbReference type="InterPro" id="IPR036094">
    <property type="entry name" value="NadA_sf"/>
</dbReference>
<reference evidence="12 13" key="1">
    <citation type="journal article" date="2024" name="Nat. Commun.">
        <title>Phylogenomics reveals the evolutionary origins of lichenization in chlorophyte algae.</title>
        <authorList>
            <person name="Puginier C."/>
            <person name="Libourel C."/>
            <person name="Otte J."/>
            <person name="Skaloud P."/>
            <person name="Haon M."/>
            <person name="Grisel S."/>
            <person name="Petersen M."/>
            <person name="Berrin J.G."/>
            <person name="Delaux P.M."/>
            <person name="Dal Grande F."/>
            <person name="Keller J."/>
        </authorList>
    </citation>
    <scope>NUCLEOTIDE SEQUENCE [LARGE SCALE GENOMIC DNA]</scope>
    <source>
        <strain evidence="12 13">SAG 216-7</strain>
    </source>
</reference>
<dbReference type="Gene3D" id="3.40.50.10800">
    <property type="entry name" value="NadA-like"/>
    <property type="match status" value="3"/>
</dbReference>
<keyword evidence="6" id="KW-0808">Transferase</keyword>
<keyword evidence="9" id="KW-0411">Iron-sulfur</keyword>
<dbReference type="SUPFAM" id="SSF142754">
    <property type="entry name" value="NadA-like"/>
    <property type="match status" value="1"/>
</dbReference>
<evidence type="ECO:0000259" key="11">
    <source>
        <dbReference type="Pfam" id="PF02657"/>
    </source>
</evidence>
<keyword evidence="4" id="KW-0004">4Fe-4S</keyword>
<evidence type="ECO:0000256" key="1">
    <source>
        <dbReference type="ARBA" id="ARBA00001966"/>
    </source>
</evidence>
<feature type="compositionally biased region" description="Low complexity" evidence="10">
    <location>
        <begin position="583"/>
        <end position="603"/>
    </location>
</feature>
<evidence type="ECO:0000256" key="3">
    <source>
        <dbReference type="ARBA" id="ARBA00012669"/>
    </source>
</evidence>
<evidence type="ECO:0000256" key="6">
    <source>
        <dbReference type="ARBA" id="ARBA00022679"/>
    </source>
</evidence>
<accession>A0ABR2YI91</accession>
<dbReference type="EMBL" id="JALJOT010000011">
    <property type="protein sequence ID" value="KAK9905781.1"/>
    <property type="molecule type" value="Genomic_DNA"/>
</dbReference>
<dbReference type="Pfam" id="PF02445">
    <property type="entry name" value="NadA"/>
    <property type="match status" value="1"/>
</dbReference>
<evidence type="ECO:0000256" key="7">
    <source>
        <dbReference type="ARBA" id="ARBA00022723"/>
    </source>
</evidence>
<organism evidence="12 13">
    <name type="scientific">Coccomyxa subellipsoidea</name>
    <dbReference type="NCBI Taxonomy" id="248742"/>
    <lineage>
        <taxon>Eukaryota</taxon>
        <taxon>Viridiplantae</taxon>
        <taxon>Chlorophyta</taxon>
        <taxon>core chlorophytes</taxon>
        <taxon>Trebouxiophyceae</taxon>
        <taxon>Trebouxiophyceae incertae sedis</taxon>
        <taxon>Coccomyxaceae</taxon>
        <taxon>Coccomyxa</taxon>
    </lineage>
</organism>
<dbReference type="InterPro" id="IPR003808">
    <property type="entry name" value="Fe-S_metab-assoc_dom"/>
</dbReference>
<evidence type="ECO:0000256" key="10">
    <source>
        <dbReference type="SAM" id="MobiDB-lite"/>
    </source>
</evidence>
<evidence type="ECO:0000313" key="13">
    <source>
        <dbReference type="Proteomes" id="UP001491310"/>
    </source>
</evidence>
<dbReference type="Gene3D" id="3.90.1010.10">
    <property type="match status" value="1"/>
</dbReference>
<sequence length="715" mass="74894">MATARAVMKPVLQKPVASFNLRSHRGLTPTVVSKAASVTGEKTPKRNKTLNRSAAPSTLVREAVLSLPASLDSVTEQFQAAGGPKERAQLLLQLAKVLPPFPADMRTMDNRVMGCTAQVWVHAELDASGRIQFSAASDSEITRGLAAVLVSGLSGLTPSQVLEVEPEALSALQLGPAVLTPSRANGFLNVLEAMRKRARALSGAFLPTFPSLLVTADDIVPQGEFAVAQAQYLEPDPSQVDALVKVLSEKRIGLVAHFYMDPQVQGVLSAAAERWPHIHISDSLVMADSAVRMAEAGCTSVAVLGVDFMSENVRAILDEAGHADVAVYRMAAADIGCSLAEAAEAPAYDSYLGAAAGDASPALHVVYINTSLRTKALAHAQVPTITCTSSNVVQTVLQAFAQVPGINVYYGPDTYMGANLAVMLRAVAQMSDEDIRALHPDHNRESVKSLLPRLHYFDAGTCIVHHLFGAEVSQLVSQAYGDAYLTAHFEVPGEMFALAMDAKKRDMGVVGSTQNILDFIAAKLSEAVERPFPDTLQVVLGTESGMVTAIVRKVQAMLRAAGRSDVAVKIVFPVASDAITTPGNSSGASMNGTSAGAANGASAGASPALPGGLPVVPGPAGGEGCSAEGGCASCPYMKMNSLTALLSICAKIGTPGQALLEGYKPRPYAERMEDGRSIAAAGCEPILHMRAFQAAKRLPDTLVADILGRKKRVAA</sequence>
<dbReference type="EC" id="2.5.1.72" evidence="3"/>
<proteinExistence type="predicted"/>
<evidence type="ECO:0000313" key="12">
    <source>
        <dbReference type="EMBL" id="KAK9905781.1"/>
    </source>
</evidence>
<evidence type="ECO:0000256" key="9">
    <source>
        <dbReference type="ARBA" id="ARBA00023014"/>
    </source>
</evidence>
<dbReference type="PANTHER" id="PTHR30573:SF0">
    <property type="entry name" value="QUINOLINATE SYNTHASE, CHLOROPLASTIC"/>
    <property type="match status" value="1"/>
</dbReference>
<feature type="domain" description="Fe-S metabolism associated" evidence="11">
    <location>
        <begin position="76"/>
        <end position="196"/>
    </location>
</feature>
<evidence type="ECO:0000256" key="2">
    <source>
        <dbReference type="ARBA" id="ARBA00005065"/>
    </source>
</evidence>
<keyword evidence="13" id="KW-1185">Reference proteome</keyword>
<keyword evidence="8" id="KW-0408">Iron</keyword>
<evidence type="ECO:0000256" key="4">
    <source>
        <dbReference type="ARBA" id="ARBA00022485"/>
    </source>
</evidence>
<dbReference type="InterPro" id="IPR003473">
    <property type="entry name" value="NadA"/>
</dbReference>
<protein>
    <recommendedName>
        <fullName evidence="3">quinolinate synthase</fullName>
        <ecNumber evidence="3">2.5.1.72</ecNumber>
    </recommendedName>
</protein>
<dbReference type="Pfam" id="PF02657">
    <property type="entry name" value="SufE"/>
    <property type="match status" value="1"/>
</dbReference>
<dbReference type="SUPFAM" id="SSF82649">
    <property type="entry name" value="SufE/NifU"/>
    <property type="match status" value="1"/>
</dbReference>
<keyword evidence="5" id="KW-0662">Pyridine nucleotide biosynthesis</keyword>
<evidence type="ECO:0000256" key="5">
    <source>
        <dbReference type="ARBA" id="ARBA00022642"/>
    </source>
</evidence>
<comment type="cofactor">
    <cofactor evidence="1">
        <name>[4Fe-4S] cluster</name>
        <dbReference type="ChEBI" id="CHEBI:49883"/>
    </cofactor>
</comment>
<feature type="region of interest" description="Disordered" evidence="10">
    <location>
        <begin position="582"/>
        <end position="603"/>
    </location>
</feature>
<comment type="pathway">
    <text evidence="2">Cofactor biosynthesis; NAD(+) biosynthesis; quinolinate from iminoaspartate: step 1/1.</text>
</comment>